<dbReference type="Pfam" id="PF13953">
    <property type="entry name" value="PapC_C"/>
    <property type="match status" value="1"/>
</dbReference>
<dbReference type="InterPro" id="IPR000015">
    <property type="entry name" value="Fimb_usher"/>
</dbReference>
<evidence type="ECO:0000256" key="2">
    <source>
        <dbReference type="ARBA" id="ARBA00008064"/>
    </source>
</evidence>
<feature type="compositionally biased region" description="Low complexity" evidence="10">
    <location>
        <begin position="40"/>
        <end position="71"/>
    </location>
</feature>
<keyword evidence="8 9" id="KW-0998">Cell outer membrane</keyword>
<dbReference type="Gene3D" id="2.60.40.2070">
    <property type="match status" value="1"/>
</dbReference>
<feature type="region of interest" description="Disordered" evidence="10">
    <location>
        <begin position="30"/>
        <end position="76"/>
    </location>
</feature>
<feature type="compositionally biased region" description="Basic and acidic residues" evidence="10">
    <location>
        <begin position="922"/>
        <end position="931"/>
    </location>
</feature>
<dbReference type="SUPFAM" id="SSF141729">
    <property type="entry name" value="FimD N-terminal domain-like"/>
    <property type="match status" value="1"/>
</dbReference>
<proteinExistence type="inferred from homology"/>
<evidence type="ECO:0000256" key="3">
    <source>
        <dbReference type="ARBA" id="ARBA00022448"/>
    </source>
</evidence>
<gene>
    <name evidence="13" type="ORF">BKK80_13085</name>
</gene>
<dbReference type="Gene3D" id="3.10.20.410">
    <property type="match status" value="1"/>
</dbReference>
<evidence type="ECO:0008006" key="15">
    <source>
        <dbReference type="Google" id="ProtNLM"/>
    </source>
</evidence>
<dbReference type="InterPro" id="IPR018030">
    <property type="entry name" value="Fimbrial_membr_usher_CS"/>
</dbReference>
<dbReference type="InterPro" id="IPR042186">
    <property type="entry name" value="FimD_plug_dom"/>
</dbReference>
<protein>
    <recommendedName>
        <fullName evidence="15">Usher protein</fullName>
    </recommendedName>
</protein>
<dbReference type="PROSITE" id="PS01151">
    <property type="entry name" value="FIMBRIAL_USHER"/>
    <property type="match status" value="1"/>
</dbReference>
<evidence type="ECO:0000256" key="7">
    <source>
        <dbReference type="ARBA" id="ARBA00023136"/>
    </source>
</evidence>
<evidence type="ECO:0000256" key="4">
    <source>
        <dbReference type="ARBA" id="ARBA00022452"/>
    </source>
</evidence>
<dbReference type="PANTHER" id="PTHR30451">
    <property type="entry name" value="OUTER MEMBRANE USHER PROTEIN"/>
    <property type="match status" value="1"/>
</dbReference>
<dbReference type="InterPro" id="IPR043142">
    <property type="entry name" value="PapC-like_C_sf"/>
</dbReference>
<organism evidence="13 14">
    <name type="scientific">Cupriavidus malaysiensis</name>
    <dbReference type="NCBI Taxonomy" id="367825"/>
    <lineage>
        <taxon>Bacteria</taxon>
        <taxon>Pseudomonadati</taxon>
        <taxon>Pseudomonadota</taxon>
        <taxon>Betaproteobacteria</taxon>
        <taxon>Burkholderiales</taxon>
        <taxon>Burkholderiaceae</taxon>
        <taxon>Cupriavidus</taxon>
    </lineage>
</organism>
<dbReference type="InterPro" id="IPR025885">
    <property type="entry name" value="PapC_N"/>
</dbReference>
<comment type="similarity">
    <text evidence="2 9">Belongs to the fimbrial export usher family.</text>
</comment>
<evidence type="ECO:0000256" key="9">
    <source>
        <dbReference type="RuleBase" id="RU003884"/>
    </source>
</evidence>
<name>A0ABN4TNL3_9BURK</name>
<dbReference type="Gene3D" id="2.60.40.3110">
    <property type="match status" value="1"/>
</dbReference>
<evidence type="ECO:0000256" key="6">
    <source>
        <dbReference type="ARBA" id="ARBA00022729"/>
    </source>
</evidence>
<evidence type="ECO:0000259" key="11">
    <source>
        <dbReference type="Pfam" id="PF13953"/>
    </source>
</evidence>
<evidence type="ECO:0000256" key="5">
    <source>
        <dbReference type="ARBA" id="ARBA00022692"/>
    </source>
</evidence>
<dbReference type="InterPro" id="IPR037224">
    <property type="entry name" value="PapC_N_sf"/>
</dbReference>
<comment type="subcellular location">
    <subcellularLocation>
        <location evidence="1 9">Cell outer membrane</location>
        <topology evidence="1 9">Multi-pass membrane protein</topology>
    </subcellularLocation>
</comment>
<feature type="domain" description="PapC N-terminal" evidence="12">
    <location>
        <begin position="88"/>
        <end position="242"/>
    </location>
</feature>
<dbReference type="PANTHER" id="PTHR30451:SF20">
    <property type="entry name" value="FIMBRIAE USHER"/>
    <property type="match status" value="1"/>
</dbReference>
<feature type="domain" description="PapC-like C-terminal" evidence="11">
    <location>
        <begin position="821"/>
        <end position="884"/>
    </location>
</feature>
<dbReference type="Pfam" id="PF13954">
    <property type="entry name" value="PapC_N"/>
    <property type="match status" value="1"/>
</dbReference>
<keyword evidence="7 9" id="KW-0472">Membrane</keyword>
<keyword evidence="3 9" id="KW-0813">Transport</keyword>
<dbReference type="InterPro" id="IPR025949">
    <property type="entry name" value="PapC-like_C"/>
</dbReference>
<keyword evidence="6" id="KW-0732">Signal</keyword>
<dbReference type="EMBL" id="CP017754">
    <property type="protein sequence ID" value="AOZ06640.1"/>
    <property type="molecule type" value="Genomic_DNA"/>
</dbReference>
<keyword evidence="5 9" id="KW-0812">Transmembrane</keyword>
<reference evidence="13 14" key="1">
    <citation type="submission" date="2016-10" db="EMBL/GenBank/DDBJ databases">
        <title>Complete genome sequences of three Cupriavidus strains isolated from various Malaysian environments.</title>
        <authorList>
            <person name="Abdullah A.A.-A."/>
            <person name="Shafie N.A.H."/>
            <person name="Lau N.S."/>
        </authorList>
    </citation>
    <scope>NUCLEOTIDE SEQUENCE [LARGE SCALE GENOMIC DNA]</scope>
    <source>
        <strain evidence="13 14">USMAA1020</strain>
    </source>
</reference>
<evidence type="ECO:0000256" key="1">
    <source>
        <dbReference type="ARBA" id="ARBA00004571"/>
    </source>
</evidence>
<accession>A0ABN4TNL3</accession>
<sequence>MLAVGLMLPSFALGAGQTGAGIGMLLEQARASDPDKATGPASSEADSNAPPAAPASAQASAAADAKGASSAQEVPARTPLRAAEAVVFDSAFLVQGSDGQQIDTARFARGNPVEPGKHRLDLMVNGQWRGLEDVEFRRASDRAEAEPVPCFSRELLARAGVDLDKAARGQDQLGNTQMPEGLVCAPLSDYVPGAEVRLDQGEQKLYLTVPRIFLRSGSSPTYVAPENWDQGIPGARLNYHTNLFTTQANGSSQTSGYAGLDMGVNIGSVRLRHSGTVAWSPQSGLDYQRGLTYAQTDLPPLRSQLLLGESTTGAEFFDPVSFRGVRLSSDDRMLPDIYRSYAPVVRGTANSNAKVTIHQRGYQIYETTVAPGPFAIDDLQAASYGGDLEVRVTEAGGQVHTFTVPFATAVQMLRPGAHRFSATLGQTNDPSLSHRQFLLQGVYQYGLDNDLTVYGGASLTNGYQSALAGAAINTPVGAFTADVTASNTSPPGGRSHRGTSYRLTYSKNLPQAGTDFSLLAYRYATPGYLGLSDAVAMRDRADRGISFGSTTRMRTRLDANISQRLGNTGGSIYLTGSSMQYWNQPGTVLSFAAGYSNSWRGITYSVSAQRLTTQSLASSAGNRTNTLISVNLNIPLGREVGGAPTLSLFTTHDDRAGTQGMLGASDTFGQLSQGYYNLSLSGDSSSNRATANASVSYRLSSADVGASVSWGNGSRQGSLSASGGVVAHPGGVTLARSLGETIALVHAPHAEGARTTSQTEIDRHGYAVVTALSPYRLNTIELDPSGMSQDVELKQSARSVAPRAGAIVRLDYPTQRAFPILIDSRQPDGRPLPFAATAVDARSGAVIGAVGQGSRLVVRTDQERGSILVQWGGQQCQIDYALPASDGARQRGFQQFELPCRLLPAARPAAPDRSGTGGAGEQADRTRREAYGADQASAAGRHFATPWRATGSVTW</sequence>
<keyword evidence="4" id="KW-1134">Transmembrane beta strand</keyword>
<dbReference type="RefSeq" id="WP_071069737.1">
    <property type="nucleotide sequence ID" value="NZ_CP017754.1"/>
</dbReference>
<keyword evidence="14" id="KW-1185">Reference proteome</keyword>
<evidence type="ECO:0000313" key="13">
    <source>
        <dbReference type="EMBL" id="AOZ06640.1"/>
    </source>
</evidence>
<dbReference type="Proteomes" id="UP000177515">
    <property type="component" value="Chromosome 1"/>
</dbReference>
<feature type="region of interest" description="Disordered" evidence="10">
    <location>
        <begin position="906"/>
        <end position="944"/>
    </location>
</feature>
<evidence type="ECO:0000313" key="14">
    <source>
        <dbReference type="Proteomes" id="UP000177515"/>
    </source>
</evidence>
<dbReference type="Pfam" id="PF00577">
    <property type="entry name" value="Usher"/>
    <property type="match status" value="1"/>
</dbReference>
<keyword evidence="9" id="KW-1029">Fimbrium biogenesis</keyword>
<evidence type="ECO:0000256" key="8">
    <source>
        <dbReference type="ARBA" id="ARBA00023237"/>
    </source>
</evidence>
<evidence type="ECO:0000256" key="10">
    <source>
        <dbReference type="SAM" id="MobiDB-lite"/>
    </source>
</evidence>
<evidence type="ECO:0000259" key="12">
    <source>
        <dbReference type="Pfam" id="PF13954"/>
    </source>
</evidence>
<dbReference type="Gene3D" id="2.60.40.2610">
    <property type="entry name" value="Outer membrane usher protein FimD, plug domain"/>
    <property type="match status" value="1"/>
</dbReference>